<evidence type="ECO:0000256" key="1">
    <source>
        <dbReference type="ARBA" id="ARBA00023002"/>
    </source>
</evidence>
<dbReference type="AlphaFoldDB" id="A0A9E7ZKT0"/>
<dbReference type="InterPro" id="IPR036188">
    <property type="entry name" value="FAD/NAD-bd_sf"/>
</dbReference>
<dbReference type="InterPro" id="IPR006076">
    <property type="entry name" value="FAD-dep_OxRdtase"/>
</dbReference>
<protein>
    <submittedName>
        <fullName evidence="3">FAD-binding oxidoreductase</fullName>
    </submittedName>
</protein>
<proteinExistence type="predicted"/>
<dbReference type="PRINTS" id="PR00411">
    <property type="entry name" value="PNDRDTASEI"/>
</dbReference>
<feature type="domain" description="FAD dependent oxidoreductase" evidence="2">
    <location>
        <begin position="6"/>
        <end position="344"/>
    </location>
</feature>
<evidence type="ECO:0000313" key="3">
    <source>
        <dbReference type="EMBL" id="UZF85699.1"/>
    </source>
</evidence>
<keyword evidence="1" id="KW-0560">Oxidoreductase</keyword>
<dbReference type="GO" id="GO:0016491">
    <property type="term" value="F:oxidoreductase activity"/>
    <property type="evidence" value="ECO:0007669"/>
    <property type="project" value="UniProtKB-KW"/>
</dbReference>
<dbReference type="Gene3D" id="3.50.50.60">
    <property type="entry name" value="FAD/NAD(P)-binding domain"/>
    <property type="match status" value="1"/>
</dbReference>
<gene>
    <name evidence="3" type="ORF">NWE54_17970</name>
</gene>
<dbReference type="Gene3D" id="3.30.9.10">
    <property type="entry name" value="D-Amino Acid Oxidase, subunit A, domain 2"/>
    <property type="match status" value="1"/>
</dbReference>
<name>A0A9E7ZKT0_9HYPH</name>
<dbReference type="GO" id="GO:0005737">
    <property type="term" value="C:cytoplasm"/>
    <property type="evidence" value="ECO:0007669"/>
    <property type="project" value="TreeGrafter"/>
</dbReference>
<dbReference type="PANTHER" id="PTHR13847">
    <property type="entry name" value="SARCOSINE DEHYDROGENASE-RELATED"/>
    <property type="match status" value="1"/>
</dbReference>
<evidence type="ECO:0000259" key="2">
    <source>
        <dbReference type="Pfam" id="PF01266"/>
    </source>
</evidence>
<dbReference type="SUPFAM" id="SSF51905">
    <property type="entry name" value="FAD/NAD(P)-binding domain"/>
    <property type="match status" value="1"/>
</dbReference>
<sequence>MSETYDLAVIGGGILGSAAACRAAACGMRAVVIEQQTIGSGASGVNAGTLSLQIKRVKLMPYALKGHELWEQAGERVGFHKTGGITLAFNQREADLLHERMALKREAGAPIELIAPARVAELEPNLSRKVVAASWCAEDGYANASLTGAYYRALLKTAGVAIREHTPVTAIDRSGGGFELATPVSPIRARRLLLACGAWLKSAGAMIGLDLPVRARVNTVSVTERGPSLVGTVIGHSTGLLTLKQKPNGSVLIGGGWQGTGSPEQRRGAVDPETLLPNLRLAMFAVPGLDRFRVVRSWTGFEANVPDFYPLAGAAPGVEDAFLLGCVRGGYTIGPYIGALMGDLILGREPELPLFDPGRFSTDAAAAA</sequence>
<accession>A0A9E7ZKT0</accession>
<dbReference type="EMBL" id="CP102774">
    <property type="protein sequence ID" value="UZF85699.1"/>
    <property type="molecule type" value="Genomic_DNA"/>
</dbReference>
<dbReference type="Pfam" id="PF01266">
    <property type="entry name" value="DAO"/>
    <property type="match status" value="1"/>
</dbReference>
<reference evidence="3" key="1">
    <citation type="submission" date="2022-08" db="EMBL/GenBank/DDBJ databases">
        <title>Complete Genome Sequences of 2 Bosea sp. soil isolates.</title>
        <authorList>
            <person name="Alvarez Arevalo M."/>
            <person name="Sterndorff E.B."/>
            <person name="Faurdal D."/>
            <person name="Joergensen T.S."/>
            <person name="Weber T."/>
        </authorList>
    </citation>
    <scope>NUCLEOTIDE SEQUENCE</scope>
    <source>
        <strain evidence="3">NBC_00436</strain>
    </source>
</reference>
<organism evidence="3">
    <name type="scientific">Bosea sp. NBC_00436</name>
    <dbReference type="NCBI Taxonomy" id="2969620"/>
    <lineage>
        <taxon>Bacteria</taxon>
        <taxon>Pseudomonadati</taxon>
        <taxon>Pseudomonadota</taxon>
        <taxon>Alphaproteobacteria</taxon>
        <taxon>Hyphomicrobiales</taxon>
        <taxon>Boseaceae</taxon>
        <taxon>Bosea</taxon>
    </lineage>
</organism>